<organism evidence="1 2">
    <name type="scientific">Bifidobacterium thermacidophilum subsp. thermacidophilum</name>
    <dbReference type="NCBI Taxonomy" id="79262"/>
    <lineage>
        <taxon>Bacteria</taxon>
        <taxon>Bacillati</taxon>
        <taxon>Actinomycetota</taxon>
        <taxon>Actinomycetes</taxon>
        <taxon>Bifidobacteriales</taxon>
        <taxon>Bifidobacteriaceae</taxon>
        <taxon>Bifidobacterium</taxon>
    </lineage>
</organism>
<dbReference type="EMBL" id="JGZT01000006">
    <property type="protein sequence ID" value="KFJ02629.1"/>
    <property type="molecule type" value="Genomic_DNA"/>
</dbReference>
<dbReference type="AlphaFoldDB" id="A0A087E4C8"/>
<comment type="caution">
    <text evidence="1">The sequence shown here is derived from an EMBL/GenBank/DDBJ whole genome shotgun (WGS) entry which is preliminary data.</text>
</comment>
<name>A0A087E4C8_9BIFI</name>
<proteinExistence type="predicted"/>
<accession>A0A087E4C8</accession>
<evidence type="ECO:0000313" key="2">
    <source>
        <dbReference type="Proteomes" id="UP000029003"/>
    </source>
</evidence>
<sequence>MPIVRFGSTHNSTNDDGVIHIQIDNPTGRRPDAAFVDLTPSIDDFPGRIYDLIVFQWDVAYINVRVRRTDTNAWAGRGQGLNVSWMCLWSR</sequence>
<dbReference type="Proteomes" id="UP000029003">
    <property type="component" value="Unassembled WGS sequence"/>
</dbReference>
<reference evidence="1 2" key="1">
    <citation type="submission" date="2014-03" db="EMBL/GenBank/DDBJ databases">
        <title>Genomics of Bifidobacteria.</title>
        <authorList>
            <person name="Ventura M."/>
            <person name="Milani C."/>
            <person name="Lugli G.A."/>
        </authorList>
    </citation>
    <scope>NUCLEOTIDE SEQUENCE [LARGE SCALE GENOMIC DNA]</scope>
    <source>
        <strain evidence="1 2">LMG 21395</strain>
    </source>
</reference>
<evidence type="ECO:0000313" key="1">
    <source>
        <dbReference type="EMBL" id="KFJ02629.1"/>
    </source>
</evidence>
<gene>
    <name evidence="1" type="ORF">THER5_1091</name>
</gene>
<protein>
    <submittedName>
        <fullName evidence="1">Uncharacterized protein</fullName>
    </submittedName>
</protein>